<dbReference type="GO" id="GO:0005737">
    <property type="term" value="C:cytoplasm"/>
    <property type="evidence" value="ECO:0007669"/>
    <property type="project" value="TreeGrafter"/>
</dbReference>
<dbReference type="Pfam" id="PF12239">
    <property type="entry name" value="DUF3605"/>
    <property type="match status" value="1"/>
</dbReference>
<dbReference type="EMBL" id="ML122255">
    <property type="protein sequence ID" value="RPD63623.1"/>
    <property type="molecule type" value="Genomic_DNA"/>
</dbReference>
<dbReference type="OrthoDB" id="498286at2759"/>
<dbReference type="InterPro" id="IPR022036">
    <property type="entry name" value="DUF3605"/>
</dbReference>
<name>A0A5C2SIL1_9APHY</name>
<protein>
    <submittedName>
        <fullName evidence="2">Uncharacterized protein</fullName>
    </submittedName>
</protein>
<sequence length="259" mass="27966">MPLQGVQTSHPSSNDWPYSIPSDVEHVVVWTKLLITHATFVNARITENVGQIGLTGSKEVDEFIRKRWTDDEWETARSWIRREARLSLGSRMRTSSRGGSVTGCSHVVVDVDNLIVAVMNPEIIAIISVWLVQNTRATPCPRSSPQFDATGADCSLGPSSSVDLSAIASLLAADPVEDQDVSPTAPMWERMSTMSLGLGRAEAAGLNLGRGGAHTTARTNLVKSFRRVESGGRGGGRTTEAPSKPSMTRRRARGRSGQS</sequence>
<dbReference type="AlphaFoldDB" id="A0A5C2SIL1"/>
<evidence type="ECO:0000256" key="1">
    <source>
        <dbReference type="SAM" id="MobiDB-lite"/>
    </source>
</evidence>
<dbReference type="GO" id="GO:0006044">
    <property type="term" value="P:N-acetylglucosamine metabolic process"/>
    <property type="evidence" value="ECO:0007669"/>
    <property type="project" value="TreeGrafter"/>
</dbReference>
<organism evidence="2 3">
    <name type="scientific">Lentinus tigrinus ALCF2SS1-6</name>
    <dbReference type="NCBI Taxonomy" id="1328759"/>
    <lineage>
        <taxon>Eukaryota</taxon>
        <taxon>Fungi</taxon>
        <taxon>Dikarya</taxon>
        <taxon>Basidiomycota</taxon>
        <taxon>Agaricomycotina</taxon>
        <taxon>Agaricomycetes</taxon>
        <taxon>Polyporales</taxon>
        <taxon>Polyporaceae</taxon>
        <taxon>Lentinus</taxon>
    </lineage>
</organism>
<feature type="compositionally biased region" description="Basic residues" evidence="1">
    <location>
        <begin position="247"/>
        <end position="259"/>
    </location>
</feature>
<dbReference type="Proteomes" id="UP000313359">
    <property type="component" value="Unassembled WGS sequence"/>
</dbReference>
<evidence type="ECO:0000313" key="2">
    <source>
        <dbReference type="EMBL" id="RPD63623.1"/>
    </source>
</evidence>
<evidence type="ECO:0000313" key="3">
    <source>
        <dbReference type="Proteomes" id="UP000313359"/>
    </source>
</evidence>
<dbReference type="PANTHER" id="PTHR35020">
    <property type="entry name" value="N-ACETYLGLUCOSAMINE-INDUCED PROTEIN 1"/>
    <property type="match status" value="1"/>
</dbReference>
<reference evidence="2" key="1">
    <citation type="journal article" date="2018" name="Genome Biol. Evol.">
        <title>Genomics and development of Lentinus tigrinus, a white-rot wood-decaying mushroom with dimorphic fruiting bodies.</title>
        <authorList>
            <person name="Wu B."/>
            <person name="Xu Z."/>
            <person name="Knudson A."/>
            <person name="Carlson A."/>
            <person name="Chen N."/>
            <person name="Kovaka S."/>
            <person name="LaButti K."/>
            <person name="Lipzen A."/>
            <person name="Pennachio C."/>
            <person name="Riley R."/>
            <person name="Schakwitz W."/>
            <person name="Umezawa K."/>
            <person name="Ohm R.A."/>
            <person name="Grigoriev I.V."/>
            <person name="Nagy L.G."/>
            <person name="Gibbons J."/>
            <person name="Hibbett D."/>
        </authorList>
    </citation>
    <scope>NUCLEOTIDE SEQUENCE [LARGE SCALE GENOMIC DNA]</scope>
    <source>
        <strain evidence="2">ALCF2SS1-6</strain>
    </source>
</reference>
<proteinExistence type="predicted"/>
<accession>A0A5C2SIL1</accession>
<gene>
    <name evidence="2" type="ORF">L227DRAFT_608199</name>
</gene>
<keyword evidence="3" id="KW-1185">Reference proteome</keyword>
<feature type="region of interest" description="Disordered" evidence="1">
    <location>
        <begin position="226"/>
        <end position="259"/>
    </location>
</feature>
<dbReference type="PANTHER" id="PTHR35020:SF2">
    <property type="entry name" value="N-ACETYLGLUCOSAMINE-INDUCED PROTEIN 1"/>
    <property type="match status" value="1"/>
</dbReference>